<evidence type="ECO:0000313" key="1">
    <source>
        <dbReference type="EMBL" id="SCL99927.1"/>
    </source>
</evidence>
<dbReference type="RefSeq" id="WP_041810004.1">
    <property type="nucleotide sequence ID" value="NZ_CP024096.1"/>
</dbReference>
<dbReference type="GeneID" id="33898132"/>
<comment type="caution">
    <text evidence="1">The sequence shown here is derived from an EMBL/GenBank/DDBJ whole genome shotgun (WGS) entry which is preliminary data.</text>
</comment>
<dbReference type="AlphaFoldDB" id="A0AAX2CK86"/>
<reference evidence="1 2" key="1">
    <citation type="submission" date="2016-08" db="EMBL/GenBank/DDBJ databases">
        <authorList>
            <person name="Loux V."/>
            <person name="Rue O."/>
        </authorList>
    </citation>
    <scope>NUCLEOTIDE SEQUENCE [LARGE SCALE GENOMIC DNA]</scope>
    <source>
        <strain evidence="1 2">AFSSA_08CEB44bac</strain>
    </source>
</reference>
<accession>A0AAX2CK86</accession>
<sequence>MIWLILFLPAVTVWVIVTFVHIKSVESNHHYHEPIIFHSQRIPPFRIEEDHTNEMEKSYRKR</sequence>
<gene>
    <name evidence="1" type="ORF">BCB44BAC_03239</name>
</gene>
<dbReference type="Proteomes" id="UP000242164">
    <property type="component" value="Unassembled WGS sequence"/>
</dbReference>
<name>A0AAX2CK86_9BACI</name>
<dbReference type="EMBL" id="FMIK01000043">
    <property type="protein sequence ID" value="SCL99927.1"/>
    <property type="molecule type" value="Genomic_DNA"/>
</dbReference>
<organism evidence="1 2">
    <name type="scientific">Bacillus cytotoxicus</name>
    <dbReference type="NCBI Taxonomy" id="580165"/>
    <lineage>
        <taxon>Bacteria</taxon>
        <taxon>Bacillati</taxon>
        <taxon>Bacillota</taxon>
        <taxon>Bacilli</taxon>
        <taxon>Bacillales</taxon>
        <taxon>Bacillaceae</taxon>
        <taxon>Bacillus</taxon>
        <taxon>Bacillus cereus group</taxon>
    </lineage>
</organism>
<proteinExistence type="predicted"/>
<protein>
    <recommendedName>
        <fullName evidence="3">DNA recombination protein RecO</fullName>
    </recommendedName>
</protein>
<evidence type="ECO:0008006" key="3">
    <source>
        <dbReference type="Google" id="ProtNLM"/>
    </source>
</evidence>
<evidence type="ECO:0000313" key="2">
    <source>
        <dbReference type="Proteomes" id="UP000242164"/>
    </source>
</evidence>